<reference evidence="3" key="1">
    <citation type="submission" date="2020-05" db="EMBL/GenBank/DDBJ databases">
        <authorList>
            <person name="Chiriac C."/>
            <person name="Salcher M."/>
            <person name="Ghai R."/>
            <person name="Kavagutti S V."/>
        </authorList>
    </citation>
    <scope>NUCLEOTIDE SEQUENCE</scope>
</reference>
<dbReference type="EMBL" id="CAEZTD010000045">
    <property type="protein sequence ID" value="CAB4560827.1"/>
    <property type="molecule type" value="Genomic_DNA"/>
</dbReference>
<accession>A0A6J6DA91</accession>
<feature type="coiled-coil region" evidence="1">
    <location>
        <begin position="30"/>
        <end position="109"/>
    </location>
</feature>
<organism evidence="3">
    <name type="scientific">freshwater metagenome</name>
    <dbReference type="NCBI Taxonomy" id="449393"/>
    <lineage>
        <taxon>unclassified sequences</taxon>
        <taxon>metagenomes</taxon>
        <taxon>ecological metagenomes</taxon>
    </lineage>
</organism>
<evidence type="ECO:0000313" key="3">
    <source>
        <dbReference type="EMBL" id="CAB4560827.1"/>
    </source>
</evidence>
<feature type="region of interest" description="Disordered" evidence="2">
    <location>
        <begin position="129"/>
        <end position="150"/>
    </location>
</feature>
<name>A0A6J6DA91_9ZZZZ</name>
<proteinExistence type="predicted"/>
<protein>
    <submittedName>
        <fullName evidence="3">Unannotated protein</fullName>
    </submittedName>
</protein>
<keyword evidence="1" id="KW-0175">Coiled coil</keyword>
<sequence length="348" mass="38447">MSDTSNFRTTRKGFDPLEVDAAFAELAERISKSNAAAAESEATLRRLKRELSDVRSQLRKIDSAPSFSELGSAFEQTLKVAEEQASKLLAQAAAEAAEIREAAKAEARELAASSKSQADALLTEARSRARHAVAQSQSRSAAEVSHAEDGLEEARAELARAREDAERIERDALARVNEINDVVEREAETTAREIATLREVHEREMARIAAEIEANRERSEREMARLAEQSLDYISRIENDANDQTTESSRRASEVLLKAEGLLARYQVEGADAVRSATETAHALVSRSHLRSKSLLMKIETHARELHEASRTRLAEVTRQQQLVEEFAADMLLLSEAVSAPITSEEAE</sequence>
<dbReference type="AlphaFoldDB" id="A0A6J6DA91"/>
<gene>
    <name evidence="3" type="ORF">UFOPK1591_00719</name>
</gene>
<evidence type="ECO:0000256" key="2">
    <source>
        <dbReference type="SAM" id="MobiDB-lite"/>
    </source>
</evidence>
<evidence type="ECO:0000256" key="1">
    <source>
        <dbReference type="SAM" id="Coils"/>
    </source>
</evidence>